<evidence type="ECO:0000313" key="2">
    <source>
        <dbReference type="EMBL" id="TRM12709.1"/>
    </source>
</evidence>
<keyword evidence="1" id="KW-1133">Transmembrane helix</keyword>
<keyword evidence="1" id="KW-0812">Transmembrane</keyword>
<dbReference type="Proteomes" id="UP000319280">
    <property type="component" value="Unassembled WGS sequence"/>
</dbReference>
<protein>
    <submittedName>
        <fullName evidence="2">Uncharacterized protein</fullName>
    </submittedName>
</protein>
<sequence length="288" mass="34025">MKKRLLMLAIVPLLCIGIFIYIWQTSTSPVITYFEEDKVMNYHKTSTYLKLLSEESRDSYEIGWKSHSVSERELYLRQDVSLLFHNGRLRGVKSKWKENASTIKLKEKVTGEDSNYYQAITYHHGEVHYPDDRITSIQQMSYDQLYVIDSPNTALRSFKKAESDFEYEWKRLLRHTTEQQLAYSWNQLMEHFQVDKSSYRAVPLTALKRFNQEALPSFTPVQTNQIIGQLWEGLYKNYIIPLVTSKSKSETLTSYTPVILFDKQKTHLMVLYEINGEKKRLIQKYPAF</sequence>
<keyword evidence="3" id="KW-1185">Reference proteome</keyword>
<feature type="transmembrane region" description="Helical" evidence="1">
    <location>
        <begin position="5"/>
        <end position="23"/>
    </location>
</feature>
<evidence type="ECO:0000313" key="3">
    <source>
        <dbReference type="Proteomes" id="UP000319280"/>
    </source>
</evidence>
<keyword evidence="1" id="KW-0472">Membrane</keyword>
<reference evidence="2 3" key="1">
    <citation type="submission" date="2019-07" db="EMBL/GenBank/DDBJ databases">
        <title>Genomic analysis of Lentibacillus sp. NKC851-2.</title>
        <authorList>
            <person name="Oh Y.J."/>
        </authorList>
    </citation>
    <scope>NUCLEOTIDE SEQUENCE [LARGE SCALE GENOMIC DNA]</scope>
    <source>
        <strain evidence="2 3">NKC851-2</strain>
    </source>
</reference>
<accession>A0A549YLE6</accession>
<evidence type="ECO:0000256" key="1">
    <source>
        <dbReference type="SAM" id="Phobius"/>
    </source>
</evidence>
<comment type="caution">
    <text evidence="2">The sequence shown here is derived from an EMBL/GenBank/DDBJ whole genome shotgun (WGS) entry which is preliminary data.</text>
</comment>
<dbReference type="AlphaFoldDB" id="A0A549YLE6"/>
<dbReference type="EMBL" id="VJMZ01000001">
    <property type="protein sequence ID" value="TRM12709.1"/>
    <property type="molecule type" value="Genomic_DNA"/>
</dbReference>
<proteinExistence type="predicted"/>
<dbReference type="RefSeq" id="WP_142791651.1">
    <property type="nucleotide sequence ID" value="NZ_VJMZ01000001.1"/>
</dbReference>
<name>A0A549YLE6_9BACI</name>
<gene>
    <name evidence="2" type="ORF">FH966_13920</name>
</gene>
<organism evidence="2 3">
    <name type="scientific">Lentibacillus cibarius</name>
    <dbReference type="NCBI Taxonomy" id="2583219"/>
    <lineage>
        <taxon>Bacteria</taxon>
        <taxon>Bacillati</taxon>
        <taxon>Bacillota</taxon>
        <taxon>Bacilli</taxon>
        <taxon>Bacillales</taxon>
        <taxon>Bacillaceae</taxon>
        <taxon>Lentibacillus</taxon>
    </lineage>
</organism>